<dbReference type="SMART" id="SM00357">
    <property type="entry name" value="CSP"/>
    <property type="match status" value="1"/>
</dbReference>
<comment type="caution">
    <text evidence="4">The sequence shown here is derived from an EMBL/GenBank/DDBJ whole genome shotgun (WGS) entry which is preliminary data.</text>
</comment>
<dbReference type="SUPFAM" id="SSF50249">
    <property type="entry name" value="Nucleic acid-binding proteins"/>
    <property type="match status" value="1"/>
</dbReference>
<dbReference type="Pfam" id="PF00313">
    <property type="entry name" value="CSD"/>
    <property type="match status" value="1"/>
</dbReference>
<protein>
    <submittedName>
        <fullName evidence="4">Cold shock domain-containing protein</fullName>
    </submittedName>
</protein>
<keyword evidence="2" id="KW-0963">Cytoplasm</keyword>
<dbReference type="PROSITE" id="PS51857">
    <property type="entry name" value="CSD_2"/>
    <property type="match status" value="1"/>
</dbReference>
<sequence>MRLGTVKYYNSEKGFGFITPSNGGNDLFFSAQGLIDKIETKNIVLFDINVSNSSVEAVKVTVLKS</sequence>
<dbReference type="InterPro" id="IPR012156">
    <property type="entry name" value="Cold_shock_CspA"/>
</dbReference>
<dbReference type="AlphaFoldDB" id="A0A369Q0A9"/>
<evidence type="ECO:0000256" key="1">
    <source>
        <dbReference type="ARBA" id="ARBA00004496"/>
    </source>
</evidence>
<name>A0A369Q0A9_9SPHI</name>
<dbReference type="InterPro" id="IPR002059">
    <property type="entry name" value="CSP_DNA-bd"/>
</dbReference>
<dbReference type="EMBL" id="QPKV01000006">
    <property type="protein sequence ID" value="RDC55768.1"/>
    <property type="molecule type" value="Genomic_DNA"/>
</dbReference>
<evidence type="ECO:0000313" key="4">
    <source>
        <dbReference type="EMBL" id="RDC55768.1"/>
    </source>
</evidence>
<dbReference type="PIRSF" id="PIRSF002599">
    <property type="entry name" value="Cold_shock_A"/>
    <property type="match status" value="1"/>
</dbReference>
<evidence type="ECO:0000313" key="5">
    <source>
        <dbReference type="Proteomes" id="UP000253961"/>
    </source>
</evidence>
<dbReference type="InterPro" id="IPR012340">
    <property type="entry name" value="NA-bd_OB-fold"/>
</dbReference>
<comment type="subcellular location">
    <subcellularLocation>
        <location evidence="1">Cytoplasm</location>
    </subcellularLocation>
</comment>
<dbReference type="InterPro" id="IPR011129">
    <property type="entry name" value="CSD"/>
</dbReference>
<reference evidence="4 5" key="1">
    <citation type="submission" date="2018-07" db="EMBL/GenBank/DDBJ databases">
        <title>Pedobacter sp. nov., isolated from soil.</title>
        <authorList>
            <person name="Zhou L.Y."/>
            <person name="Du Z.J."/>
        </authorList>
    </citation>
    <scope>NUCLEOTIDE SEQUENCE [LARGE SCALE GENOMIC DNA]</scope>
    <source>
        <strain evidence="4 5">JDX94</strain>
    </source>
</reference>
<gene>
    <name evidence="4" type="ORF">DU508_15990</name>
</gene>
<organism evidence="4 5">
    <name type="scientific">Pedobacter chinensis</name>
    <dbReference type="NCBI Taxonomy" id="2282421"/>
    <lineage>
        <taxon>Bacteria</taxon>
        <taxon>Pseudomonadati</taxon>
        <taxon>Bacteroidota</taxon>
        <taxon>Sphingobacteriia</taxon>
        <taxon>Sphingobacteriales</taxon>
        <taxon>Sphingobacteriaceae</taxon>
        <taxon>Pedobacter</taxon>
    </lineage>
</organism>
<dbReference type="GO" id="GO:0005829">
    <property type="term" value="C:cytosol"/>
    <property type="evidence" value="ECO:0007669"/>
    <property type="project" value="UniProtKB-ARBA"/>
</dbReference>
<dbReference type="RefSeq" id="WP_115403805.1">
    <property type="nucleotide sequence ID" value="NZ_QPKV01000006.1"/>
</dbReference>
<proteinExistence type="predicted"/>
<dbReference type="Proteomes" id="UP000253961">
    <property type="component" value="Unassembled WGS sequence"/>
</dbReference>
<dbReference type="OrthoDB" id="771375at2"/>
<dbReference type="Gene3D" id="2.40.50.140">
    <property type="entry name" value="Nucleic acid-binding proteins"/>
    <property type="match status" value="1"/>
</dbReference>
<dbReference type="CDD" id="cd04458">
    <property type="entry name" value="CSP_CDS"/>
    <property type="match status" value="1"/>
</dbReference>
<evidence type="ECO:0000259" key="3">
    <source>
        <dbReference type="PROSITE" id="PS51857"/>
    </source>
</evidence>
<feature type="domain" description="CSD" evidence="3">
    <location>
        <begin position="1"/>
        <end position="62"/>
    </location>
</feature>
<dbReference type="GO" id="GO:0003676">
    <property type="term" value="F:nucleic acid binding"/>
    <property type="evidence" value="ECO:0007669"/>
    <property type="project" value="InterPro"/>
</dbReference>
<accession>A0A369Q0A9</accession>
<evidence type="ECO:0000256" key="2">
    <source>
        <dbReference type="ARBA" id="ARBA00022490"/>
    </source>
</evidence>
<keyword evidence="5" id="KW-1185">Reference proteome</keyword>